<evidence type="ECO:0000313" key="2">
    <source>
        <dbReference type="Proteomes" id="UP000636949"/>
    </source>
</evidence>
<dbReference type="RefSeq" id="WP_117002087.1">
    <property type="nucleotide sequence ID" value="NZ_BMJS01000005.1"/>
</dbReference>
<keyword evidence="2" id="KW-1185">Reference proteome</keyword>
<reference evidence="1" key="1">
    <citation type="journal article" date="2014" name="Int. J. Syst. Evol. Microbiol.">
        <title>Complete genome sequence of Corynebacterium casei LMG S-19264T (=DSM 44701T), isolated from a smear-ripened cheese.</title>
        <authorList>
            <consortium name="US DOE Joint Genome Institute (JGI-PGF)"/>
            <person name="Walter F."/>
            <person name="Albersmeier A."/>
            <person name="Kalinowski J."/>
            <person name="Ruckert C."/>
        </authorList>
    </citation>
    <scope>NUCLEOTIDE SEQUENCE</scope>
    <source>
        <strain evidence="1">CGMCC 1.15758</strain>
    </source>
</reference>
<protein>
    <submittedName>
        <fullName evidence="1">Uncharacterized protein</fullName>
    </submittedName>
</protein>
<dbReference type="EMBL" id="BMJS01000005">
    <property type="protein sequence ID" value="GGF92609.1"/>
    <property type="molecule type" value="Genomic_DNA"/>
</dbReference>
<dbReference type="AlphaFoldDB" id="A0A8J2Z3G0"/>
<proteinExistence type="predicted"/>
<name>A0A8J2Z3G0_9GAMM</name>
<dbReference type="Proteomes" id="UP000636949">
    <property type="component" value="Unassembled WGS sequence"/>
</dbReference>
<comment type="caution">
    <text evidence="1">The sequence shown here is derived from an EMBL/GenBank/DDBJ whole genome shotgun (WGS) entry which is preliminary data.</text>
</comment>
<evidence type="ECO:0000313" key="1">
    <source>
        <dbReference type="EMBL" id="GGF92609.1"/>
    </source>
</evidence>
<gene>
    <name evidence="1" type="ORF">GCM10010995_07210</name>
</gene>
<organism evidence="1 2">
    <name type="scientific">Cysteiniphilum litorale</name>
    <dbReference type="NCBI Taxonomy" id="2056700"/>
    <lineage>
        <taxon>Bacteria</taxon>
        <taxon>Pseudomonadati</taxon>
        <taxon>Pseudomonadota</taxon>
        <taxon>Gammaproteobacteria</taxon>
        <taxon>Thiotrichales</taxon>
        <taxon>Fastidiosibacteraceae</taxon>
        <taxon>Cysteiniphilum</taxon>
    </lineage>
</organism>
<sequence>METIHINEETAQQFCMLDPKIQSIMVFLEPSHIDSGEVVEYYFEALVNITYIIRQVTVVVDISTLELLSDKEMLIERLFKLFEVSISIVTGTEEKNIDEYIAYLKPIAKKYLMDESIAPQTKLYPVSLFIRKAMMKSLIKDQQAKYQNILAQIYYPYCRLEQKEADKKLNQLTQDIIRELGVDLKEYLKATHMALTKVMENR</sequence>
<accession>A0A8J2Z3G0</accession>
<reference evidence="1" key="2">
    <citation type="submission" date="2020-09" db="EMBL/GenBank/DDBJ databases">
        <authorList>
            <person name="Sun Q."/>
            <person name="Zhou Y."/>
        </authorList>
    </citation>
    <scope>NUCLEOTIDE SEQUENCE</scope>
    <source>
        <strain evidence="1">CGMCC 1.15758</strain>
    </source>
</reference>